<evidence type="ECO:0000256" key="6">
    <source>
        <dbReference type="ARBA" id="ARBA00023163"/>
    </source>
</evidence>
<comment type="subcellular location">
    <subcellularLocation>
        <location evidence="1">Nucleus</location>
    </subcellularLocation>
</comment>
<sequence length="151" mass="17286">GESSDIILNYCLSETLFFSINDYVLVFLYYKDGQSFEIVNEENFSNEILPKYFKHNKIASFIRQLNMYGFRKVSPQSEKSNEEKKGSMEFQHPLFKKGGACLLENIKRKVGSGSLSYTFFVGFRVACSPYSKHFMISLSLCMKLLESGTGC</sequence>
<dbReference type="Gene3D" id="1.10.10.10">
    <property type="entry name" value="Winged helix-like DNA-binding domain superfamily/Winged helix DNA-binding domain"/>
    <property type="match status" value="1"/>
</dbReference>
<keyword evidence="3" id="KW-0805">Transcription regulation</keyword>
<dbReference type="PANTHER" id="PTHR10015">
    <property type="entry name" value="HEAT SHOCK TRANSCRIPTION FACTOR"/>
    <property type="match status" value="1"/>
</dbReference>
<accession>A0A8J6G1A6</accession>
<evidence type="ECO:0000256" key="3">
    <source>
        <dbReference type="ARBA" id="ARBA00023015"/>
    </source>
</evidence>
<reference evidence="10" key="1">
    <citation type="submission" date="2020-03" db="EMBL/GenBank/DDBJ databases">
        <title>Studies in the Genomics of Life Span.</title>
        <authorList>
            <person name="Glass D."/>
        </authorList>
    </citation>
    <scope>NUCLEOTIDE SEQUENCE</scope>
    <source>
        <strain evidence="10">LTLLF</strain>
        <tissue evidence="10">Muscle</tissue>
    </source>
</reference>
<dbReference type="GO" id="GO:0003700">
    <property type="term" value="F:DNA-binding transcription factor activity"/>
    <property type="evidence" value="ECO:0007669"/>
    <property type="project" value="InterPro"/>
</dbReference>
<name>A0A8J6G1A6_MICOH</name>
<evidence type="ECO:0000256" key="5">
    <source>
        <dbReference type="ARBA" id="ARBA00023125"/>
    </source>
</evidence>
<organism evidence="10 11">
    <name type="scientific">Microtus ochrogaster</name>
    <name type="common">Prairie vole</name>
    <dbReference type="NCBI Taxonomy" id="79684"/>
    <lineage>
        <taxon>Eukaryota</taxon>
        <taxon>Metazoa</taxon>
        <taxon>Chordata</taxon>
        <taxon>Craniata</taxon>
        <taxon>Vertebrata</taxon>
        <taxon>Euteleostomi</taxon>
        <taxon>Mammalia</taxon>
        <taxon>Eutheria</taxon>
        <taxon>Euarchontoglires</taxon>
        <taxon>Glires</taxon>
        <taxon>Rodentia</taxon>
        <taxon>Myomorpha</taxon>
        <taxon>Muroidea</taxon>
        <taxon>Cricetidae</taxon>
        <taxon>Arvicolinae</taxon>
        <taxon>Microtus</taxon>
    </lineage>
</organism>
<dbReference type="EMBL" id="JAATJU010025962">
    <property type="protein sequence ID" value="KAH0502475.1"/>
    <property type="molecule type" value="Genomic_DNA"/>
</dbReference>
<dbReference type="PANTHER" id="PTHR10015:SF454">
    <property type="entry name" value="HEAT SHOCK FACTOR PROTEIN 3"/>
    <property type="match status" value="1"/>
</dbReference>
<keyword evidence="7" id="KW-0539">Nucleus</keyword>
<feature type="domain" description="HSF-type DNA-binding" evidence="9">
    <location>
        <begin position="13"/>
        <end position="109"/>
    </location>
</feature>
<keyword evidence="6" id="KW-0804">Transcription</keyword>
<evidence type="ECO:0000259" key="9">
    <source>
        <dbReference type="SMART" id="SM00415"/>
    </source>
</evidence>
<dbReference type="PRINTS" id="PR00056">
    <property type="entry name" value="HSFDOMAIN"/>
</dbReference>
<gene>
    <name evidence="10" type="ORF">LTLLF_192685</name>
</gene>
<evidence type="ECO:0000256" key="8">
    <source>
        <dbReference type="RuleBase" id="RU004020"/>
    </source>
</evidence>
<dbReference type="Proteomes" id="UP000710432">
    <property type="component" value="Unassembled WGS sequence"/>
</dbReference>
<dbReference type="SUPFAM" id="SSF46785">
    <property type="entry name" value="Winged helix' DNA-binding domain"/>
    <property type="match status" value="1"/>
</dbReference>
<evidence type="ECO:0000313" key="10">
    <source>
        <dbReference type="EMBL" id="KAH0502475.1"/>
    </source>
</evidence>
<comment type="similarity">
    <text evidence="2 8">Belongs to the HSF family.</text>
</comment>
<dbReference type="InterPro" id="IPR000232">
    <property type="entry name" value="HSF_DNA-bd"/>
</dbReference>
<dbReference type="GO" id="GO:0005634">
    <property type="term" value="C:nucleus"/>
    <property type="evidence" value="ECO:0007669"/>
    <property type="project" value="UniProtKB-SubCell"/>
</dbReference>
<comment type="caution">
    <text evidence="10">The sequence shown here is derived from an EMBL/GenBank/DDBJ whole genome shotgun (WGS) entry which is preliminary data.</text>
</comment>
<keyword evidence="4 10" id="KW-0346">Stress response</keyword>
<dbReference type="InterPro" id="IPR036390">
    <property type="entry name" value="WH_DNA-bd_sf"/>
</dbReference>
<proteinExistence type="inferred from homology"/>
<evidence type="ECO:0000256" key="7">
    <source>
        <dbReference type="ARBA" id="ARBA00023242"/>
    </source>
</evidence>
<dbReference type="GO" id="GO:0043565">
    <property type="term" value="F:sequence-specific DNA binding"/>
    <property type="evidence" value="ECO:0007669"/>
    <property type="project" value="InterPro"/>
</dbReference>
<evidence type="ECO:0000256" key="1">
    <source>
        <dbReference type="ARBA" id="ARBA00004123"/>
    </source>
</evidence>
<dbReference type="Pfam" id="PF00447">
    <property type="entry name" value="HSF_DNA-bind"/>
    <property type="match status" value="1"/>
</dbReference>
<evidence type="ECO:0000256" key="4">
    <source>
        <dbReference type="ARBA" id="ARBA00023016"/>
    </source>
</evidence>
<dbReference type="AlphaFoldDB" id="A0A8J6G1A6"/>
<keyword evidence="5" id="KW-0238">DNA-binding</keyword>
<evidence type="ECO:0000313" key="11">
    <source>
        <dbReference type="Proteomes" id="UP000710432"/>
    </source>
</evidence>
<dbReference type="SMART" id="SM00415">
    <property type="entry name" value="HSF"/>
    <property type="match status" value="1"/>
</dbReference>
<feature type="non-terminal residue" evidence="10">
    <location>
        <position position="1"/>
    </location>
</feature>
<dbReference type="FunFam" id="1.10.10.10:FF:000027">
    <property type="entry name" value="Heat shock transcription factor 1"/>
    <property type="match status" value="1"/>
</dbReference>
<evidence type="ECO:0000256" key="2">
    <source>
        <dbReference type="ARBA" id="ARBA00006403"/>
    </source>
</evidence>
<protein>
    <submittedName>
        <fullName evidence="10">Heat shock factor protein 3</fullName>
    </submittedName>
</protein>
<dbReference type="InterPro" id="IPR036388">
    <property type="entry name" value="WH-like_DNA-bd_sf"/>
</dbReference>